<feature type="compositionally biased region" description="Basic and acidic residues" evidence="1">
    <location>
        <begin position="750"/>
        <end position="763"/>
    </location>
</feature>
<feature type="compositionally biased region" description="Low complexity" evidence="1">
    <location>
        <begin position="660"/>
        <end position="675"/>
    </location>
</feature>
<feature type="transmembrane region" description="Helical" evidence="2">
    <location>
        <begin position="163"/>
        <end position="188"/>
    </location>
</feature>
<dbReference type="EMBL" id="KZ819667">
    <property type="protein sequence ID" value="PWN27645.1"/>
    <property type="molecule type" value="Genomic_DNA"/>
</dbReference>
<feature type="compositionally biased region" description="Pro residues" evidence="1">
    <location>
        <begin position="379"/>
        <end position="388"/>
    </location>
</feature>
<evidence type="ECO:0000313" key="3">
    <source>
        <dbReference type="EMBL" id="PWN27645.1"/>
    </source>
</evidence>
<organism evidence="3 4">
    <name type="scientific">Jaminaea rosea</name>
    <dbReference type="NCBI Taxonomy" id="1569628"/>
    <lineage>
        <taxon>Eukaryota</taxon>
        <taxon>Fungi</taxon>
        <taxon>Dikarya</taxon>
        <taxon>Basidiomycota</taxon>
        <taxon>Ustilaginomycotina</taxon>
        <taxon>Exobasidiomycetes</taxon>
        <taxon>Microstromatales</taxon>
        <taxon>Microstromatales incertae sedis</taxon>
        <taxon>Jaminaea</taxon>
    </lineage>
</organism>
<feature type="compositionally biased region" description="Polar residues" evidence="1">
    <location>
        <begin position="864"/>
        <end position="880"/>
    </location>
</feature>
<feature type="region of interest" description="Disordered" evidence="1">
    <location>
        <begin position="820"/>
        <end position="926"/>
    </location>
</feature>
<feature type="compositionally biased region" description="Polar residues" evidence="1">
    <location>
        <begin position="709"/>
        <end position="718"/>
    </location>
</feature>
<dbReference type="RefSeq" id="XP_025362257.1">
    <property type="nucleotide sequence ID" value="XM_025508228.1"/>
</dbReference>
<keyword evidence="4" id="KW-1185">Reference proteome</keyword>
<feature type="compositionally biased region" description="Low complexity" evidence="1">
    <location>
        <begin position="20"/>
        <end position="49"/>
    </location>
</feature>
<gene>
    <name evidence="3" type="ORF">BDZ90DRAFT_260132</name>
</gene>
<feature type="region of interest" description="Disordered" evidence="1">
    <location>
        <begin position="339"/>
        <end position="490"/>
    </location>
</feature>
<feature type="compositionally biased region" description="Acidic residues" evidence="1">
    <location>
        <begin position="764"/>
        <end position="779"/>
    </location>
</feature>
<keyword evidence="2" id="KW-0812">Transmembrane</keyword>
<feature type="region of interest" description="Disordered" evidence="1">
    <location>
        <begin position="123"/>
        <end position="157"/>
    </location>
</feature>
<feature type="region of interest" description="Disordered" evidence="1">
    <location>
        <begin position="702"/>
        <end position="779"/>
    </location>
</feature>
<reference evidence="3 4" key="1">
    <citation type="journal article" date="2018" name="Mol. Biol. Evol.">
        <title>Broad Genomic Sampling Reveals a Smut Pathogenic Ancestry of the Fungal Clade Ustilaginomycotina.</title>
        <authorList>
            <person name="Kijpornyongpan T."/>
            <person name="Mondo S.J."/>
            <person name="Barry K."/>
            <person name="Sandor L."/>
            <person name="Lee J."/>
            <person name="Lipzen A."/>
            <person name="Pangilinan J."/>
            <person name="LaButti K."/>
            <person name="Hainaut M."/>
            <person name="Henrissat B."/>
            <person name="Grigoriev I.V."/>
            <person name="Spatafora J.W."/>
            <person name="Aime M.C."/>
        </authorList>
    </citation>
    <scope>NUCLEOTIDE SEQUENCE [LARGE SCALE GENOMIC DNA]</scope>
    <source>
        <strain evidence="3 4">MCA 5214</strain>
    </source>
</reference>
<feature type="compositionally biased region" description="Polar residues" evidence="1">
    <location>
        <begin position="441"/>
        <end position="473"/>
    </location>
</feature>
<feature type="compositionally biased region" description="Low complexity" evidence="1">
    <location>
        <begin position="123"/>
        <end position="147"/>
    </location>
</feature>
<feature type="region of interest" description="Disordered" evidence="1">
    <location>
        <begin position="510"/>
        <end position="572"/>
    </location>
</feature>
<feature type="compositionally biased region" description="Gly residues" evidence="1">
    <location>
        <begin position="243"/>
        <end position="254"/>
    </location>
</feature>
<sequence>MDPFAFADIAGEAGEGADDSGGVAQPAVAAAPAAAQAPAAEAPAAAAGAGPLAAAEPAAAPAAAATNPVETVAPAAVSPPVAGAATTPNAGMWTPASIATLQSTAAPSSAVLPTSSLASLAAISSSGTPAPSSSSLSATSSMSSSSPSPTPTVTEKDVGKSGWALPVVIPIACAAGFLLALSIAARMYSIMWRKHKRRKEAAAALARKLDHEGGDPDDSTAELAPNMDISGARFHNGATGSPARGGVGGQGGGTPSRFGFGSGRDNRRGDSGQQEAETGYNDAELLGVPSTQPQGAAKAWSWMKNTFTNQEALGEQNTRGPPAKKSILSFVNLAGTPASPPGFSLSDDPWRRSTQSSVSHDGPPRSAATHFGWCDVSLSPPPPTPPPKFNAAGRKAPPPRSPLSTVTEERSLGAAGAASMASSPSRMLMSTVGKGVVRSPAASSPLSYTMNRDGETNANTSSMLPRPSSNTYRRVSKENDGDDGADAGRLGNMVLREEDHGFVERGQDLARAVTTSQAPSRKQSTRSAAPLRRATTLKRPRFDSETVPAAEPPTESLRAITPAPPYESEETPHARSVINFNYDVGTPGPLSPHMPIHPAASQLHRNATSESEHKRRRRLGRAKTIVDNAVQASNAERLKRAASAAPGARARGALPVTPVSVPVSRTSTTTTTTPTAMQLDDPYSYHSTRGALQVESPMIPIPGSAALTRRSSGSQYSSEDGVPSLSDGESDDPDRAGSGLAWRTPATSVRRGDTRKTMRRTERDVEDQEMMERDYEDDGEGDQVVFAAASKALLATPFAESARSTPKYLDAIAAYYSSPNVDLEDAPSPYGVQPTEVTQTRSPLSQPPRIQLHDGPAPLPSPYESRSASPTRGMSGSPTRQWAHDKGRWTLRDAENRDASTPAAAEPSPFGRHAGLFFSPAVGHRG</sequence>
<feature type="region of interest" description="Disordered" evidence="1">
    <location>
        <begin position="1"/>
        <end position="49"/>
    </location>
</feature>
<feature type="compositionally biased region" description="Low complexity" evidence="1">
    <location>
        <begin position="412"/>
        <end position="430"/>
    </location>
</feature>
<name>A0A316UWZ3_9BASI</name>
<keyword evidence="2" id="KW-0472">Membrane</keyword>
<feature type="region of interest" description="Disordered" evidence="1">
    <location>
        <begin position="660"/>
        <end position="683"/>
    </location>
</feature>
<evidence type="ECO:0000256" key="2">
    <source>
        <dbReference type="SAM" id="Phobius"/>
    </source>
</evidence>
<accession>A0A316UWZ3</accession>
<dbReference type="AlphaFoldDB" id="A0A316UWZ3"/>
<feature type="compositionally biased region" description="Polar residues" evidence="1">
    <location>
        <begin position="835"/>
        <end position="844"/>
    </location>
</feature>
<keyword evidence="2" id="KW-1133">Transmembrane helix</keyword>
<proteinExistence type="predicted"/>
<feature type="region of interest" description="Disordered" evidence="1">
    <location>
        <begin position="230"/>
        <end position="298"/>
    </location>
</feature>
<feature type="compositionally biased region" description="Low complexity" evidence="1">
    <location>
        <begin position="1"/>
        <end position="12"/>
    </location>
</feature>
<evidence type="ECO:0000256" key="1">
    <source>
        <dbReference type="SAM" id="MobiDB-lite"/>
    </source>
</evidence>
<feature type="compositionally biased region" description="Basic and acidic residues" evidence="1">
    <location>
        <begin position="882"/>
        <end position="898"/>
    </location>
</feature>
<protein>
    <submittedName>
        <fullName evidence="3">Uncharacterized protein</fullName>
    </submittedName>
</protein>
<evidence type="ECO:0000313" key="4">
    <source>
        <dbReference type="Proteomes" id="UP000245884"/>
    </source>
</evidence>
<feature type="compositionally biased region" description="Polar residues" evidence="1">
    <location>
        <begin position="513"/>
        <end position="527"/>
    </location>
</feature>
<dbReference type="Proteomes" id="UP000245884">
    <property type="component" value="Unassembled WGS sequence"/>
</dbReference>
<dbReference type="GeneID" id="37030051"/>